<dbReference type="PANTHER" id="PTHR44169">
    <property type="entry name" value="NADPH-DEPENDENT 1-ACYLDIHYDROXYACETONE PHOSPHATE REDUCTASE"/>
    <property type="match status" value="1"/>
</dbReference>
<protein>
    <submittedName>
        <fullName evidence="4">Short-subunit dehydrogenase</fullName>
    </submittedName>
</protein>
<gene>
    <name evidence="4" type="ORF">B0I32_10697</name>
</gene>
<comment type="similarity">
    <text evidence="1 3">Belongs to the short-chain dehydrogenases/reductases (SDR) family.</text>
</comment>
<dbReference type="Gene3D" id="3.40.50.720">
    <property type="entry name" value="NAD(P)-binding Rossmann-like Domain"/>
    <property type="match status" value="1"/>
</dbReference>
<dbReference type="InterPro" id="IPR002347">
    <property type="entry name" value="SDR_fam"/>
</dbReference>
<dbReference type="CDD" id="cd05374">
    <property type="entry name" value="17beta-HSD-like_SDR_c"/>
    <property type="match status" value="1"/>
</dbReference>
<accession>A0A2T0N1Z0</accession>
<dbReference type="RefSeq" id="WP_106239416.1">
    <property type="nucleotide sequence ID" value="NZ_PVNG01000006.1"/>
</dbReference>
<dbReference type="PRINTS" id="PR00080">
    <property type="entry name" value="SDRFAMILY"/>
</dbReference>
<dbReference type="Proteomes" id="UP000238312">
    <property type="component" value="Unassembled WGS sequence"/>
</dbReference>
<evidence type="ECO:0000256" key="3">
    <source>
        <dbReference type="RuleBase" id="RU000363"/>
    </source>
</evidence>
<evidence type="ECO:0000313" key="4">
    <source>
        <dbReference type="EMBL" id="PRX65961.1"/>
    </source>
</evidence>
<dbReference type="PANTHER" id="PTHR44169:SF6">
    <property type="entry name" value="NADPH-DEPENDENT 1-ACYLDIHYDROXYACETONE PHOSPHATE REDUCTASE"/>
    <property type="match status" value="1"/>
</dbReference>
<dbReference type="SUPFAM" id="SSF51735">
    <property type="entry name" value="NAD(P)-binding Rossmann-fold domains"/>
    <property type="match status" value="1"/>
</dbReference>
<dbReference type="InterPro" id="IPR036291">
    <property type="entry name" value="NAD(P)-bd_dom_sf"/>
</dbReference>
<dbReference type="GO" id="GO:0016491">
    <property type="term" value="F:oxidoreductase activity"/>
    <property type="evidence" value="ECO:0007669"/>
    <property type="project" value="UniProtKB-KW"/>
</dbReference>
<evidence type="ECO:0000256" key="2">
    <source>
        <dbReference type="ARBA" id="ARBA00023002"/>
    </source>
</evidence>
<dbReference type="EMBL" id="PVNG01000006">
    <property type="protein sequence ID" value="PRX65961.1"/>
    <property type="molecule type" value="Genomic_DNA"/>
</dbReference>
<comment type="caution">
    <text evidence="4">The sequence shown here is derived from an EMBL/GenBank/DDBJ whole genome shotgun (WGS) entry which is preliminary data.</text>
</comment>
<dbReference type="Pfam" id="PF00106">
    <property type="entry name" value="adh_short"/>
    <property type="match status" value="1"/>
</dbReference>
<proteinExistence type="inferred from homology"/>
<name>A0A2T0N1Z0_9ACTN</name>
<evidence type="ECO:0000313" key="5">
    <source>
        <dbReference type="Proteomes" id="UP000238312"/>
    </source>
</evidence>
<dbReference type="OrthoDB" id="9775296at2"/>
<keyword evidence="2" id="KW-0560">Oxidoreductase</keyword>
<evidence type="ECO:0000256" key="1">
    <source>
        <dbReference type="ARBA" id="ARBA00006484"/>
    </source>
</evidence>
<keyword evidence="5" id="KW-1185">Reference proteome</keyword>
<dbReference type="PRINTS" id="PR00081">
    <property type="entry name" value="GDHRDH"/>
</dbReference>
<organism evidence="4 5">
    <name type="scientific">Nonomuraea fuscirosea</name>
    <dbReference type="NCBI Taxonomy" id="1291556"/>
    <lineage>
        <taxon>Bacteria</taxon>
        <taxon>Bacillati</taxon>
        <taxon>Actinomycetota</taxon>
        <taxon>Actinomycetes</taxon>
        <taxon>Streptosporangiales</taxon>
        <taxon>Streptosporangiaceae</taxon>
        <taxon>Nonomuraea</taxon>
    </lineage>
</organism>
<sequence>MASHRTGVREKAGRVCLVTGASSGIGLATALELLRAGHIVYGAARRVPRMTPIVAAGGYALPLDVTEEDDLQRVVSTLLDRHGRIDVLVNNAGAVVHGAAEDTPVAMARDLFEVNVLAPARLAQLVLPGMRLRGSGTIVNVSSIGGVIALPLGAWYYASKHALEAFSDTLRMEVEQFGVDVVVIRPGVIRTGFEAGAARQLREVSGHGAYSRMAEAMARAAEAQTIAEAQTDAQADAETHTNAQADVDGPAFRATDPVVVAEVIRRAVEADRPQTRYVVGWQAEALLNLRKSLTDRDFDARVTAPLL</sequence>
<dbReference type="AlphaFoldDB" id="A0A2T0N1Z0"/>
<reference evidence="4 5" key="1">
    <citation type="submission" date="2018-03" db="EMBL/GenBank/DDBJ databases">
        <title>Genomic Encyclopedia of Type Strains, Phase III (KMG-III): the genomes of soil and plant-associated and newly described type strains.</title>
        <authorList>
            <person name="Whitman W."/>
        </authorList>
    </citation>
    <scope>NUCLEOTIDE SEQUENCE [LARGE SCALE GENOMIC DNA]</scope>
    <source>
        <strain evidence="4 5">CGMCC 4.7104</strain>
    </source>
</reference>